<dbReference type="Pfam" id="PF06941">
    <property type="entry name" value="NT5C"/>
    <property type="match status" value="1"/>
</dbReference>
<dbReference type="InterPro" id="IPR036412">
    <property type="entry name" value="HAD-like_sf"/>
</dbReference>
<protein>
    <submittedName>
        <fullName evidence="3">Uncharacterized protein</fullName>
    </submittedName>
</protein>
<evidence type="ECO:0000313" key="4">
    <source>
        <dbReference type="Proteomes" id="UP000054988"/>
    </source>
</evidence>
<accession>A0A0W0F5U3</accession>
<feature type="compositionally biased region" description="Low complexity" evidence="2">
    <location>
        <begin position="35"/>
        <end position="48"/>
    </location>
</feature>
<dbReference type="PANTHER" id="PTHR35134:SF2">
    <property type="entry name" value="NUCLEOTIDASE YQFW-RELATED"/>
    <property type="match status" value="1"/>
</dbReference>
<comment type="caution">
    <text evidence="3">The sequence shown here is derived from an EMBL/GenBank/DDBJ whole genome shotgun (WGS) entry which is preliminary data.</text>
</comment>
<dbReference type="PANTHER" id="PTHR35134">
    <property type="entry name" value="NUCLEOTIDASE YQFW-RELATED"/>
    <property type="match status" value="1"/>
</dbReference>
<name>A0A0W0F5U3_MONRR</name>
<feature type="compositionally biased region" description="Basic and acidic residues" evidence="2">
    <location>
        <begin position="1"/>
        <end position="21"/>
    </location>
</feature>
<organism evidence="3 4">
    <name type="scientific">Moniliophthora roreri</name>
    <name type="common">Frosty pod rot fungus</name>
    <name type="synonym">Monilia roreri</name>
    <dbReference type="NCBI Taxonomy" id="221103"/>
    <lineage>
        <taxon>Eukaryota</taxon>
        <taxon>Fungi</taxon>
        <taxon>Dikarya</taxon>
        <taxon>Basidiomycota</taxon>
        <taxon>Agaricomycotina</taxon>
        <taxon>Agaricomycetes</taxon>
        <taxon>Agaricomycetidae</taxon>
        <taxon>Agaricales</taxon>
        <taxon>Marasmiineae</taxon>
        <taxon>Marasmiaceae</taxon>
        <taxon>Moniliophthora</taxon>
    </lineage>
</organism>
<dbReference type="InterPro" id="IPR052419">
    <property type="entry name" value="5_3-deoxyribonucleotidase-like"/>
</dbReference>
<evidence type="ECO:0000256" key="1">
    <source>
        <dbReference type="PIRSR" id="PIRSR610708-1"/>
    </source>
</evidence>
<dbReference type="InterPro" id="IPR010708">
    <property type="entry name" value="5'(3')-deoxyribonucleotidase"/>
</dbReference>
<dbReference type="AlphaFoldDB" id="A0A0W0F5U3"/>
<dbReference type="InterPro" id="IPR023214">
    <property type="entry name" value="HAD_sf"/>
</dbReference>
<evidence type="ECO:0000256" key="2">
    <source>
        <dbReference type="SAM" id="MobiDB-lite"/>
    </source>
</evidence>
<proteinExistence type="predicted"/>
<dbReference type="Proteomes" id="UP000054988">
    <property type="component" value="Unassembled WGS sequence"/>
</dbReference>
<feature type="region of interest" description="Disordered" evidence="2">
    <location>
        <begin position="1"/>
        <end position="48"/>
    </location>
</feature>
<gene>
    <name evidence="3" type="ORF">WG66_15745</name>
</gene>
<dbReference type="Gene3D" id="3.40.50.1000">
    <property type="entry name" value="HAD superfamily/HAD-like"/>
    <property type="match status" value="1"/>
</dbReference>
<dbReference type="SUPFAM" id="SSF56784">
    <property type="entry name" value="HAD-like"/>
    <property type="match status" value="1"/>
</dbReference>
<evidence type="ECO:0000313" key="3">
    <source>
        <dbReference type="EMBL" id="KTB31689.1"/>
    </source>
</evidence>
<sequence>MSAADSKRELELSPKLKKQDLEDVTPPDNEPPPRLSESLRALSSASSPGLGGSVIAVDLDDVLSQTNLEVANWHNEVYGTKMNLSTFYYYYYWKNPFWGSLEETFDKVRKFYATRRIFEAKPVSCAREGIQALHDMGFKLIIVTARSPENHEESWKWVEKWFPGLFHSVICTGQFKDADKTGHEVTTKLSKAQVCANLQARLLIDDSSENAIQVAKPPPPTPPTPVLLFGDYEWNSRVSSSSDANDTMVFETRLSIEGGKEFWKEEKLEDHIPEDAPIHRVKDWAAAVRWVKKAVEEGKL</sequence>
<dbReference type="eggNOG" id="ENOG502QUSF">
    <property type="taxonomic scope" value="Eukaryota"/>
</dbReference>
<dbReference type="GO" id="GO:0008253">
    <property type="term" value="F:5'-nucleotidase activity"/>
    <property type="evidence" value="ECO:0007669"/>
    <property type="project" value="InterPro"/>
</dbReference>
<dbReference type="GO" id="GO:0009264">
    <property type="term" value="P:deoxyribonucleotide catabolic process"/>
    <property type="evidence" value="ECO:0007669"/>
    <property type="project" value="InterPro"/>
</dbReference>
<dbReference type="EMBL" id="LATX01002301">
    <property type="protein sequence ID" value="KTB31689.1"/>
    <property type="molecule type" value="Genomic_DNA"/>
</dbReference>
<feature type="active site" description="Proton donor" evidence="1">
    <location>
        <position position="60"/>
    </location>
</feature>
<reference evidence="3 4" key="1">
    <citation type="submission" date="2015-12" db="EMBL/GenBank/DDBJ databases">
        <title>Draft genome sequence of Moniliophthora roreri, the causal agent of frosty pod rot of cacao.</title>
        <authorList>
            <person name="Aime M.C."/>
            <person name="Diaz-Valderrama J.R."/>
            <person name="Kijpornyongpan T."/>
            <person name="Phillips-Mora W."/>
        </authorList>
    </citation>
    <scope>NUCLEOTIDE SEQUENCE [LARGE SCALE GENOMIC DNA]</scope>
    <source>
        <strain evidence="3 4">MCA 2952</strain>
    </source>
</reference>
<feature type="active site" description="Nucleophile" evidence="1">
    <location>
        <position position="58"/>
    </location>
</feature>